<dbReference type="InterPro" id="IPR036397">
    <property type="entry name" value="RNaseH_sf"/>
</dbReference>
<dbReference type="Gene3D" id="3.30.420.10">
    <property type="entry name" value="Ribonuclease H-like superfamily/Ribonuclease H"/>
    <property type="match status" value="1"/>
</dbReference>
<dbReference type="RefSeq" id="WP_004573968.1">
    <property type="nucleotide sequence ID" value="NZ_APBQ01000006.1"/>
</dbReference>
<reference evidence="2 3" key="1">
    <citation type="submission" date="2013-02" db="EMBL/GenBank/DDBJ databases">
        <title>Insights into the proteome of triclosan-resistant Pseudomonas putida TRO1, isolated from activated sludge.</title>
        <authorList>
            <person name="Lolas I.B."/>
            <person name="Almeida B."/>
            <person name="Starnawski P.M."/>
            <person name="Soenderkaer M."/>
            <person name="Nielsen K.L."/>
            <person name="Nielsen J.L."/>
        </authorList>
    </citation>
    <scope>NUCLEOTIDE SEQUENCE [LARGE SCALE GENOMIC DNA]</scope>
    <source>
        <strain evidence="2 3">TRO1</strain>
    </source>
</reference>
<organism evidence="2 3">
    <name type="scientific">Pseudomonas putida TRO1</name>
    <dbReference type="NCBI Taxonomy" id="1227924"/>
    <lineage>
        <taxon>Bacteria</taxon>
        <taxon>Pseudomonadati</taxon>
        <taxon>Pseudomonadota</taxon>
        <taxon>Gammaproteobacteria</taxon>
        <taxon>Pseudomonadales</taxon>
        <taxon>Pseudomonadaceae</taxon>
        <taxon>Pseudomonas</taxon>
    </lineage>
</organism>
<dbReference type="InterPro" id="IPR038717">
    <property type="entry name" value="Tc1-like_DDE_dom"/>
</dbReference>
<dbReference type="InterPro" id="IPR047655">
    <property type="entry name" value="Transpos_IS630-like"/>
</dbReference>
<dbReference type="SUPFAM" id="SSF46689">
    <property type="entry name" value="Homeodomain-like"/>
    <property type="match status" value="1"/>
</dbReference>
<dbReference type="PANTHER" id="PTHR30347">
    <property type="entry name" value="POTASSIUM CHANNEL RELATED"/>
    <property type="match status" value="1"/>
</dbReference>
<dbReference type="InterPro" id="IPR009057">
    <property type="entry name" value="Homeodomain-like_sf"/>
</dbReference>
<evidence type="ECO:0000313" key="3">
    <source>
        <dbReference type="Proteomes" id="UP000013237"/>
    </source>
</evidence>
<dbReference type="GO" id="GO:0003676">
    <property type="term" value="F:nucleic acid binding"/>
    <property type="evidence" value="ECO:0007669"/>
    <property type="project" value="InterPro"/>
</dbReference>
<evidence type="ECO:0000259" key="1">
    <source>
        <dbReference type="Pfam" id="PF13358"/>
    </source>
</evidence>
<sequence>MNSQDIVLSDDEQVELNRRVRSATISQRDGRRARVILLAAQGHSRNEIAELTGLSVVSVTRWCKRFQALRLQGLVDLPGRGRKPSLPAEALQRTLEQVTQPRIGQPRWSCRSMARVAGISPASVQRIWAANDIKPHLTRTFKLSNDPQFEEKFWDVIGLYLAPPDKALVLCCDEKSQVQALQRTQPGLPLGIGHIRTQTHDYVRHGTLTLFAAMDYLQGRLISSIETQHRHQEWLAFLKKINRETPKGLQLHLIVDNYATHKHPVVKEWLKRHPRFHLHFTPTSSSWMNMVERFFRDITVYLRDGSFSSTRELASSITTFLALHNAQPSRYVWSAKGEDILRKIQGAREAMARENKENVLSETGH</sequence>
<proteinExistence type="predicted"/>
<feature type="domain" description="Tc1-like transposase DDE" evidence="1">
    <location>
        <begin position="170"/>
        <end position="313"/>
    </location>
</feature>
<dbReference type="PANTHER" id="PTHR30347:SF1">
    <property type="entry name" value="MECHANOSENSITIVE CHANNEL MSCK"/>
    <property type="match status" value="1"/>
</dbReference>
<comment type="caution">
    <text evidence="2">The sequence shown here is derived from an EMBL/GenBank/DDBJ whole genome shotgun (WGS) entry which is preliminary data.</text>
</comment>
<dbReference type="InterPro" id="IPR012337">
    <property type="entry name" value="RNaseH-like_sf"/>
</dbReference>
<gene>
    <name evidence="2" type="ORF">C206_01232</name>
</gene>
<accession>A0AAD2WEA5</accession>
<dbReference type="EMBL" id="APBQ01000006">
    <property type="protein sequence ID" value="ENY79582.1"/>
    <property type="molecule type" value="Genomic_DNA"/>
</dbReference>
<dbReference type="Pfam" id="PF13565">
    <property type="entry name" value="HTH_32"/>
    <property type="match status" value="1"/>
</dbReference>
<dbReference type="Proteomes" id="UP000013237">
    <property type="component" value="Unassembled WGS sequence"/>
</dbReference>
<dbReference type="NCBIfam" id="NF033545">
    <property type="entry name" value="transpos_IS630"/>
    <property type="match status" value="1"/>
</dbReference>
<dbReference type="Pfam" id="PF13358">
    <property type="entry name" value="DDE_3"/>
    <property type="match status" value="1"/>
</dbReference>
<dbReference type="InterPro" id="IPR052702">
    <property type="entry name" value="MscS-like_channel"/>
</dbReference>
<dbReference type="AlphaFoldDB" id="A0AAD2WEA5"/>
<name>A0AAD2WEA5_PSEPU</name>
<protein>
    <submittedName>
        <fullName evidence="2">Transposase</fullName>
    </submittedName>
</protein>
<evidence type="ECO:0000313" key="2">
    <source>
        <dbReference type="EMBL" id="ENY79582.1"/>
    </source>
</evidence>
<dbReference type="SUPFAM" id="SSF53098">
    <property type="entry name" value="Ribonuclease H-like"/>
    <property type="match status" value="1"/>
</dbReference>